<sequence length="539" mass="56016">MGRHHRRLGKAAVIVLTTAVAVRLAPLLWTPYPFNPDGFVFAARARDALASGALSLEAIGPHGYAFPTLLTAVAAIAGVAPLWLAQPTIAAVGAVPAALAVGFVGRLADRRAGGVAIAAALAAGLTLALEGVYLRRTVTVSYEVLGLLFVPLVAIGTARFCRRGRLRWGVALGALLVVLPITHHLSAFVAALTATAVVAVVVGRRYRPARELGFGLLFLVPFWLYVLGYYGLTRPPFSESLAANLGLFVAWVVVAAVGAAWLADARDRSVRLLAGAVLLSGFAILGANAAVDLFPGTATTPNRLLAHVAPLSVLAALASWGLPLAIGRVGDRAVVLGLFVAPIAWVGFAVTAGVDPVYALFARRGQTFVHLAVVVCAGLGIVALARAASPSRRRVLAVWLPILLCCCALASLPLAFAGLEALAYQGTTTSEEFAATEFAASALGDAWTSDDHLTRIANNYRDAGVSPRATDEWLRGGEFRCPTAAQESWRTVGAQRYPADPIAVDESLLVAARADGHAIYASGGSDPITIVAPTGARAC</sequence>
<keyword evidence="1" id="KW-1133">Transmembrane helix</keyword>
<keyword evidence="1" id="KW-0812">Transmembrane</keyword>
<feature type="transmembrane region" description="Helical" evidence="1">
    <location>
        <begin position="303"/>
        <end position="322"/>
    </location>
</feature>
<gene>
    <name evidence="2" type="ORF">C492_14621</name>
</gene>
<dbReference type="RefSeq" id="WP_008424697.1">
    <property type="nucleotide sequence ID" value="NZ_AOIA01000126.1"/>
</dbReference>
<protein>
    <submittedName>
        <fullName evidence="2">Sodium/phosphate symporter</fullName>
    </submittedName>
</protein>
<dbReference type="OrthoDB" id="205566at2157"/>
<dbReference type="AlphaFoldDB" id="L9X3J4"/>
<feature type="transmembrane region" description="Helical" evidence="1">
    <location>
        <begin position="64"/>
        <end position="84"/>
    </location>
</feature>
<feature type="transmembrane region" description="Helical" evidence="1">
    <location>
        <begin position="172"/>
        <end position="202"/>
    </location>
</feature>
<name>L9X3J4_9EURY</name>
<dbReference type="STRING" id="1227498.C492_14621"/>
<feature type="transmembrane region" description="Helical" evidence="1">
    <location>
        <begin position="89"/>
        <end position="108"/>
    </location>
</feature>
<feature type="transmembrane region" description="Helical" evidence="1">
    <location>
        <begin position="12"/>
        <end position="29"/>
    </location>
</feature>
<dbReference type="EMBL" id="AOIA01000126">
    <property type="protein sequence ID" value="ELY56344.1"/>
    <property type="molecule type" value="Genomic_DNA"/>
</dbReference>
<feature type="transmembrane region" description="Helical" evidence="1">
    <location>
        <begin position="367"/>
        <end position="385"/>
    </location>
</feature>
<feature type="transmembrane region" description="Helical" evidence="1">
    <location>
        <begin position="214"/>
        <end position="232"/>
    </location>
</feature>
<reference evidence="2 3" key="1">
    <citation type="journal article" date="2014" name="PLoS Genet.">
        <title>Phylogenetically driven sequencing of extremely halophilic archaea reveals strategies for static and dynamic osmo-response.</title>
        <authorList>
            <person name="Becker E.A."/>
            <person name="Seitzer P.M."/>
            <person name="Tritt A."/>
            <person name="Larsen D."/>
            <person name="Krusor M."/>
            <person name="Yao A.I."/>
            <person name="Wu D."/>
            <person name="Madern D."/>
            <person name="Eisen J.A."/>
            <person name="Darling A.E."/>
            <person name="Facciotti M.T."/>
        </authorList>
    </citation>
    <scope>NUCLEOTIDE SEQUENCE [LARGE SCALE GENOMIC DNA]</scope>
    <source>
        <strain evidence="2 3">DSM 18795</strain>
    </source>
</reference>
<organism evidence="2 3">
    <name type="scientific">Natronococcus jeotgali DSM 18795</name>
    <dbReference type="NCBI Taxonomy" id="1227498"/>
    <lineage>
        <taxon>Archaea</taxon>
        <taxon>Methanobacteriati</taxon>
        <taxon>Methanobacteriota</taxon>
        <taxon>Stenosarchaea group</taxon>
        <taxon>Halobacteria</taxon>
        <taxon>Halobacteriales</taxon>
        <taxon>Natrialbaceae</taxon>
        <taxon>Natronococcus</taxon>
    </lineage>
</organism>
<feature type="transmembrane region" description="Helical" evidence="1">
    <location>
        <begin position="114"/>
        <end position="133"/>
    </location>
</feature>
<comment type="caution">
    <text evidence="2">The sequence shown here is derived from an EMBL/GenBank/DDBJ whole genome shotgun (WGS) entry which is preliminary data.</text>
</comment>
<evidence type="ECO:0000313" key="3">
    <source>
        <dbReference type="Proteomes" id="UP000011531"/>
    </source>
</evidence>
<evidence type="ECO:0000256" key="1">
    <source>
        <dbReference type="SAM" id="Phobius"/>
    </source>
</evidence>
<proteinExistence type="predicted"/>
<feature type="transmembrane region" description="Helical" evidence="1">
    <location>
        <begin position="397"/>
        <end position="419"/>
    </location>
</feature>
<feature type="transmembrane region" description="Helical" evidence="1">
    <location>
        <begin position="334"/>
        <end position="361"/>
    </location>
</feature>
<feature type="transmembrane region" description="Helical" evidence="1">
    <location>
        <begin position="270"/>
        <end position="291"/>
    </location>
</feature>
<dbReference type="Proteomes" id="UP000011531">
    <property type="component" value="Unassembled WGS sequence"/>
</dbReference>
<feature type="transmembrane region" description="Helical" evidence="1">
    <location>
        <begin position="140"/>
        <end position="160"/>
    </location>
</feature>
<evidence type="ECO:0000313" key="2">
    <source>
        <dbReference type="EMBL" id="ELY56344.1"/>
    </source>
</evidence>
<keyword evidence="3" id="KW-1185">Reference proteome</keyword>
<accession>L9X3J4</accession>
<feature type="transmembrane region" description="Helical" evidence="1">
    <location>
        <begin position="244"/>
        <end position="263"/>
    </location>
</feature>
<keyword evidence="1" id="KW-0472">Membrane</keyword>